<keyword evidence="4" id="KW-0067">ATP-binding</keyword>
<dbReference type="KEGG" id="copr:Cop2CBH44_18350"/>
<dbReference type="Pfam" id="PF00501">
    <property type="entry name" value="AMP-binding"/>
    <property type="match status" value="1"/>
</dbReference>
<dbReference type="InterPro" id="IPR025110">
    <property type="entry name" value="AMP-bd_C"/>
</dbReference>
<gene>
    <name evidence="7" type="ORF">Cop2CBH44_18350</name>
</gene>
<dbReference type="Gene3D" id="3.40.50.12780">
    <property type="entry name" value="N-terminal domain of ligase-like"/>
    <property type="match status" value="1"/>
</dbReference>
<dbReference type="GO" id="GO:0006637">
    <property type="term" value="P:acyl-CoA metabolic process"/>
    <property type="evidence" value="ECO:0007669"/>
    <property type="project" value="TreeGrafter"/>
</dbReference>
<dbReference type="Pfam" id="PF13193">
    <property type="entry name" value="AMP-binding_C"/>
    <property type="match status" value="1"/>
</dbReference>
<evidence type="ECO:0000259" key="6">
    <source>
        <dbReference type="Pfam" id="PF13193"/>
    </source>
</evidence>
<comment type="similarity">
    <text evidence="1">Belongs to the ATP-dependent AMP-binding enzyme family.</text>
</comment>
<dbReference type="FunFam" id="3.30.300.30:FF:000005">
    <property type="entry name" value="Acyl-coenzyme A synthetase ACSM5, mitochondrial"/>
    <property type="match status" value="1"/>
</dbReference>
<dbReference type="InterPro" id="IPR000873">
    <property type="entry name" value="AMP-dep_synth/lig_dom"/>
</dbReference>
<feature type="domain" description="AMP-binding enzyme C-terminal" evidence="6">
    <location>
        <begin position="459"/>
        <end position="539"/>
    </location>
</feature>
<keyword evidence="8" id="KW-1185">Reference proteome</keyword>
<evidence type="ECO:0000256" key="4">
    <source>
        <dbReference type="ARBA" id="ARBA00022840"/>
    </source>
</evidence>
<dbReference type="PANTHER" id="PTHR43605">
    <property type="entry name" value="ACYL-COENZYME A SYNTHETASE"/>
    <property type="match status" value="1"/>
</dbReference>
<dbReference type="EMBL" id="AP023322">
    <property type="protein sequence ID" value="BCI63482.1"/>
    <property type="molecule type" value="Genomic_DNA"/>
</dbReference>
<evidence type="ECO:0000259" key="5">
    <source>
        <dbReference type="Pfam" id="PF00501"/>
    </source>
</evidence>
<keyword evidence="3" id="KW-0547">Nucleotide-binding</keyword>
<keyword evidence="2" id="KW-0436">Ligase</keyword>
<accession>A0A7G1HXF3</accession>
<evidence type="ECO:0000256" key="1">
    <source>
        <dbReference type="ARBA" id="ARBA00006432"/>
    </source>
</evidence>
<dbReference type="InterPro" id="IPR051087">
    <property type="entry name" value="Mitochondrial_ACSM"/>
</dbReference>
<dbReference type="Proteomes" id="UP000594042">
    <property type="component" value="Chromosome"/>
</dbReference>
<dbReference type="SUPFAM" id="SSF56801">
    <property type="entry name" value="Acetyl-CoA synthetase-like"/>
    <property type="match status" value="1"/>
</dbReference>
<evidence type="ECO:0000313" key="8">
    <source>
        <dbReference type="Proteomes" id="UP000594042"/>
    </source>
</evidence>
<evidence type="ECO:0000313" key="7">
    <source>
        <dbReference type="EMBL" id="BCI63482.1"/>
    </source>
</evidence>
<dbReference type="PANTHER" id="PTHR43605:SF10">
    <property type="entry name" value="ACYL-COA SYNTHETASE MEDIUM CHAIN FAMILY MEMBER 3"/>
    <property type="match status" value="1"/>
</dbReference>
<organism evidence="7 8">
    <name type="scientific">Coprobacter secundus subsp. similis</name>
    <dbReference type="NCBI Taxonomy" id="2751153"/>
    <lineage>
        <taxon>Bacteria</taxon>
        <taxon>Pseudomonadati</taxon>
        <taxon>Bacteroidota</taxon>
        <taxon>Bacteroidia</taxon>
        <taxon>Bacteroidales</taxon>
        <taxon>Barnesiellaceae</taxon>
        <taxon>Coprobacter</taxon>
    </lineage>
</organism>
<dbReference type="GO" id="GO:0016405">
    <property type="term" value="F:CoA-ligase activity"/>
    <property type="evidence" value="ECO:0007669"/>
    <property type="project" value="UniProtKB-ARBA"/>
</dbReference>
<protein>
    <submittedName>
        <fullName evidence="7">Acetyl-CoA synthetase</fullName>
    </submittedName>
</protein>
<sequence length="551" mass="62778">MLEKFLNKTSFSSQEDFMQNFKVKVPENFNFGYDVVDEWARIQPDKKALCWTNDKGEHIDFTFADIKRESDKTAAYFKSLGIGHGDMVMLILKRRYEFWFSIIALHKLGAVCIPATHLLTEKDIIYRCNAADIKMIVAVGDKIVTDHINRSIADSPSLQHCVSIGPIVPEGWKDFHTGIDTAKPFERPNFVNNNNDTSLLYFTSGTTGNPKMVAHDFTYPLGHIITGSFWHNLHENSLHLTLADTGWGKAVWGKLYGQWIAGANVFVYDFEKFTPADVLVMIEKYNITSFCAPPTVFRFLIREDLSKFNISSLKYCTIAGEALNPKVYEEFFRITGIKLMEGFGQTETTLTIATYPWVKPKPGSMGIRNPQYDIDLLTNDGRWAEDGEQGQIVIRTDKGKPLGLFKEYYRDPEKTQEAYHDNIYYTGDVAWRDEDGYFWFVGRADDVIKSSGYRIGPFEVESALMTHPAVVECAITGVPDEVRGQVVKATIVLAASYKERAGEDLIKELQDHVKHVTAPYKYPRVIEFVEELPKTISGKIRRVEIRNKDNQ</sequence>
<evidence type="ECO:0000256" key="3">
    <source>
        <dbReference type="ARBA" id="ARBA00022741"/>
    </source>
</evidence>
<feature type="domain" description="AMP-dependent synthetase/ligase" evidence="5">
    <location>
        <begin position="37"/>
        <end position="409"/>
    </location>
</feature>
<name>A0A7G1HXF3_9BACT</name>
<dbReference type="GO" id="GO:0005524">
    <property type="term" value="F:ATP binding"/>
    <property type="evidence" value="ECO:0007669"/>
    <property type="project" value="UniProtKB-KW"/>
</dbReference>
<dbReference type="AlphaFoldDB" id="A0A7G1HXF3"/>
<evidence type="ECO:0000256" key="2">
    <source>
        <dbReference type="ARBA" id="ARBA00022598"/>
    </source>
</evidence>
<dbReference type="InterPro" id="IPR045851">
    <property type="entry name" value="AMP-bd_C_sf"/>
</dbReference>
<dbReference type="GO" id="GO:0015645">
    <property type="term" value="F:fatty acid ligase activity"/>
    <property type="evidence" value="ECO:0007669"/>
    <property type="project" value="TreeGrafter"/>
</dbReference>
<proteinExistence type="inferred from homology"/>
<dbReference type="RefSeq" id="WP_044225946.1">
    <property type="nucleotide sequence ID" value="NZ_AP023322.1"/>
</dbReference>
<dbReference type="GO" id="GO:0006633">
    <property type="term" value="P:fatty acid biosynthetic process"/>
    <property type="evidence" value="ECO:0007669"/>
    <property type="project" value="TreeGrafter"/>
</dbReference>
<dbReference type="Gene3D" id="3.30.300.30">
    <property type="match status" value="1"/>
</dbReference>
<reference evidence="8" key="1">
    <citation type="submission" date="2020-07" db="EMBL/GenBank/DDBJ databases">
        <title>Complete genome sequencing of Coprobacter sp. strain 2CBH44.</title>
        <authorList>
            <person name="Sakamoto M."/>
            <person name="Murakami T."/>
            <person name="Mori H."/>
        </authorList>
    </citation>
    <scope>NUCLEOTIDE SEQUENCE [LARGE SCALE GENOMIC DNA]</scope>
    <source>
        <strain evidence="8">2CBH44</strain>
    </source>
</reference>
<dbReference type="GO" id="GO:0004321">
    <property type="term" value="F:fatty-acyl-CoA synthase activity"/>
    <property type="evidence" value="ECO:0007669"/>
    <property type="project" value="TreeGrafter"/>
</dbReference>
<dbReference type="PROSITE" id="PS00455">
    <property type="entry name" value="AMP_BINDING"/>
    <property type="match status" value="1"/>
</dbReference>
<dbReference type="InterPro" id="IPR020845">
    <property type="entry name" value="AMP-binding_CS"/>
</dbReference>
<dbReference type="InterPro" id="IPR042099">
    <property type="entry name" value="ANL_N_sf"/>
</dbReference>